<feature type="domain" description="Peptidase S8/S53" evidence="9">
    <location>
        <begin position="134"/>
        <end position="415"/>
    </location>
</feature>
<feature type="region of interest" description="Disordered" evidence="8">
    <location>
        <begin position="73"/>
        <end position="114"/>
    </location>
</feature>
<feature type="compositionally biased region" description="Pro residues" evidence="8">
    <location>
        <begin position="81"/>
        <end position="105"/>
    </location>
</feature>
<sequence>MESFPSLRDRDDWNPQLTALCYRFALRSARIAAIRAKGTAMAYQKRHKRIRRIAGRSLPLLLSLAALPLAGCGGGGGARPSPTPAPPSAPAPTPTPTPTPTPPPTGNFNTAETRRSDGVNYHGAISAYQSGATGQGILAGVVDDGIDEDSPEFAGRISPLSADVAGSRGINGEGNHGTNVAQVLLGAKNDAGTMGIAYNAGLLVLRADRPGSCAAEDPGTEESGCQFPGSAIAAALDRAVTAGARVVNISLGGGDPPGATLRSAVQRATTAGVIIILSAGNEGDTTEDGNDPNNPGRFAQGMRDAGGGLVIIVGSVDENGASSTFSNRAGVYSGSYLSALGEGVCCAYENGALRTEGNFVFLLNGTSFAAPQVAGAVALLAQAFPNLSGQQIVQLLYQSARDAGAAGEDAVFGRGILDIARAFQPMGATTLAGTVTAVDLGQPLGMLGGPMGDAGTAGMGTTTGLVTDGFGRAFSVDFGRSLALRRPDFKLPGAIGGLVRQQSAASRATALSLVTTPGAGGDDALAGLSFHDAQRARTLAASVVTRLDARTRIGFAAGRGAGGLLAGERGESGHAMLIGDGAHEGLGFAVRPGIGSMLRHNITPHHHISIVLDNGWVSGSRWQDDPLLRYRAGRDSRYQRVGAAWDTRFGPARAVLGGSWLRESDSLLGARLGPVFGAGGATSLVGDASLGIDLANGWSLSGAWRQMWTRPDRGGLVAGGTLWSSAFSFDIAKAQLFRSGDRAALRFAQPLRVSRGGIDLLLPVAHDYASGQTDFGRRTYNLAPTGRELVVEASYALSLLGGDLIANSWVRRDPGHIAAMPEDKGAALRFTMGF</sequence>
<dbReference type="SUPFAM" id="SSF52743">
    <property type="entry name" value="Subtilisin-like"/>
    <property type="match status" value="1"/>
</dbReference>
<dbReference type="GO" id="GO:0006508">
    <property type="term" value="P:proteolysis"/>
    <property type="evidence" value="ECO:0007669"/>
    <property type="project" value="UniProtKB-KW"/>
</dbReference>
<dbReference type="EMBL" id="NISK01000001">
    <property type="protein sequence ID" value="OWQ99112.1"/>
    <property type="molecule type" value="Genomic_DNA"/>
</dbReference>
<dbReference type="PROSITE" id="PS00138">
    <property type="entry name" value="SUBTILASE_SER"/>
    <property type="match status" value="1"/>
</dbReference>
<dbReference type="Pfam" id="PF00082">
    <property type="entry name" value="Peptidase_S8"/>
    <property type="match status" value="1"/>
</dbReference>
<keyword evidence="5 6" id="KW-0720">Serine protease</keyword>
<comment type="caution">
    <text evidence="10">The sequence shown here is derived from an EMBL/GenBank/DDBJ whole genome shotgun (WGS) entry which is preliminary data.</text>
</comment>
<feature type="active site" description="Charge relay system" evidence="6">
    <location>
        <position position="143"/>
    </location>
</feature>
<keyword evidence="3" id="KW-0732">Signal</keyword>
<evidence type="ECO:0000256" key="7">
    <source>
        <dbReference type="RuleBase" id="RU003355"/>
    </source>
</evidence>
<evidence type="ECO:0000256" key="5">
    <source>
        <dbReference type="ARBA" id="ARBA00022825"/>
    </source>
</evidence>
<evidence type="ECO:0000256" key="2">
    <source>
        <dbReference type="ARBA" id="ARBA00022670"/>
    </source>
</evidence>
<dbReference type="GO" id="GO:0004252">
    <property type="term" value="F:serine-type endopeptidase activity"/>
    <property type="evidence" value="ECO:0007669"/>
    <property type="project" value="UniProtKB-UniRule"/>
</dbReference>
<dbReference type="AlphaFoldDB" id="A0A246K0S3"/>
<evidence type="ECO:0000256" key="4">
    <source>
        <dbReference type="ARBA" id="ARBA00022801"/>
    </source>
</evidence>
<dbReference type="InterPro" id="IPR034061">
    <property type="entry name" value="Peptidases_S8_Autotransporter"/>
</dbReference>
<dbReference type="InterPro" id="IPR023828">
    <property type="entry name" value="Peptidase_S8_Ser-AS"/>
</dbReference>
<dbReference type="InterPro" id="IPR036852">
    <property type="entry name" value="Peptidase_S8/S53_dom_sf"/>
</dbReference>
<name>A0A246K0S3_9SPHN</name>
<protein>
    <submittedName>
        <fullName evidence="10">Peptidase S8</fullName>
    </submittedName>
</protein>
<evidence type="ECO:0000256" key="1">
    <source>
        <dbReference type="ARBA" id="ARBA00011073"/>
    </source>
</evidence>
<keyword evidence="4 6" id="KW-0378">Hydrolase</keyword>
<evidence type="ECO:0000259" key="9">
    <source>
        <dbReference type="Pfam" id="PF00082"/>
    </source>
</evidence>
<keyword evidence="2 6" id="KW-0645">Protease</keyword>
<dbReference type="InterPro" id="IPR023827">
    <property type="entry name" value="Peptidase_S8_Asp-AS"/>
</dbReference>
<proteinExistence type="inferred from homology"/>
<feature type="active site" description="Charge relay system" evidence="6">
    <location>
        <position position="176"/>
    </location>
</feature>
<dbReference type="Proteomes" id="UP000197361">
    <property type="component" value="Unassembled WGS sequence"/>
</dbReference>
<dbReference type="CDD" id="cd04848">
    <property type="entry name" value="Peptidases_S8_Autotransporter_serine_protease_like"/>
    <property type="match status" value="1"/>
</dbReference>
<dbReference type="PROSITE" id="PS00136">
    <property type="entry name" value="SUBTILASE_ASP"/>
    <property type="match status" value="1"/>
</dbReference>
<evidence type="ECO:0000256" key="6">
    <source>
        <dbReference type="PROSITE-ProRule" id="PRU01240"/>
    </source>
</evidence>
<dbReference type="InterPro" id="IPR050131">
    <property type="entry name" value="Peptidase_S8_subtilisin-like"/>
</dbReference>
<evidence type="ECO:0000256" key="8">
    <source>
        <dbReference type="SAM" id="MobiDB-lite"/>
    </source>
</evidence>
<dbReference type="Gene3D" id="3.40.50.200">
    <property type="entry name" value="Peptidase S8/S53 domain"/>
    <property type="match status" value="1"/>
</dbReference>
<dbReference type="InterPro" id="IPR000209">
    <property type="entry name" value="Peptidase_S8/S53_dom"/>
</dbReference>
<comment type="similarity">
    <text evidence="1 6 7">Belongs to the peptidase S8 family.</text>
</comment>
<gene>
    <name evidence="10" type="ORF">CDQ92_02790</name>
</gene>
<dbReference type="PROSITE" id="PS51892">
    <property type="entry name" value="SUBTILASE"/>
    <property type="match status" value="1"/>
</dbReference>
<dbReference type="PRINTS" id="PR00723">
    <property type="entry name" value="SUBTILISIN"/>
</dbReference>
<evidence type="ECO:0000256" key="3">
    <source>
        <dbReference type="ARBA" id="ARBA00022729"/>
    </source>
</evidence>
<reference evidence="10 11" key="1">
    <citation type="journal article" date="2010" name="Int. J. Syst. Evol. Microbiol.">
        <title>Sphingopyxis bauzanensis sp. nov., a psychrophilic bacterium isolated from soil.</title>
        <authorList>
            <person name="Zhang D.C."/>
            <person name="Liu H.C."/>
            <person name="Xin Y.H."/>
            <person name="Zhou Y.G."/>
            <person name="Schinner F."/>
            <person name="Margesin R."/>
        </authorList>
    </citation>
    <scope>NUCLEOTIDE SEQUENCE [LARGE SCALE GENOMIC DNA]</scope>
    <source>
        <strain evidence="10 11">DSM 22271</strain>
    </source>
</reference>
<feature type="active site" description="Charge relay system" evidence="6">
    <location>
        <position position="367"/>
    </location>
</feature>
<dbReference type="PANTHER" id="PTHR43806">
    <property type="entry name" value="PEPTIDASE S8"/>
    <property type="match status" value="1"/>
</dbReference>
<dbReference type="InterPro" id="IPR015500">
    <property type="entry name" value="Peptidase_S8_subtilisin-rel"/>
</dbReference>
<evidence type="ECO:0000313" key="10">
    <source>
        <dbReference type="EMBL" id="OWQ99112.1"/>
    </source>
</evidence>
<accession>A0A246K0S3</accession>
<dbReference type="PANTHER" id="PTHR43806:SF11">
    <property type="entry name" value="CEREVISIN-RELATED"/>
    <property type="match status" value="1"/>
</dbReference>
<evidence type="ECO:0000313" key="11">
    <source>
        <dbReference type="Proteomes" id="UP000197361"/>
    </source>
</evidence>
<keyword evidence="11" id="KW-1185">Reference proteome</keyword>
<organism evidence="10 11">
    <name type="scientific">Sphingopyxis bauzanensis</name>
    <dbReference type="NCBI Taxonomy" id="651663"/>
    <lineage>
        <taxon>Bacteria</taxon>
        <taxon>Pseudomonadati</taxon>
        <taxon>Pseudomonadota</taxon>
        <taxon>Alphaproteobacteria</taxon>
        <taxon>Sphingomonadales</taxon>
        <taxon>Sphingomonadaceae</taxon>
        <taxon>Sphingopyxis</taxon>
    </lineage>
</organism>